<dbReference type="CDD" id="cd04873">
    <property type="entry name" value="ACT_UUR-ACR-like"/>
    <property type="match status" value="1"/>
</dbReference>
<dbReference type="Proteomes" id="UP000471126">
    <property type="component" value="Unassembled WGS sequence"/>
</dbReference>
<comment type="activity regulation">
    <text evidence="7">Uridylyltransferase (UTase) activity is inhibited by glutamine, while glutamine activates uridylyl-removing (UR) activity.</text>
</comment>
<keyword evidence="2 7" id="KW-0548">Nucleotidyltransferase</keyword>
<dbReference type="SMART" id="SM00471">
    <property type="entry name" value="HDc"/>
    <property type="match status" value="1"/>
</dbReference>
<comment type="domain">
    <text evidence="7">Has four distinct domains: an N-terminal nucleotidyltransferase (NT) domain responsible for UTase activity, a central HD domain that encodes UR activity, and two C-terminal ACT domains that seem to have a role in glutamine sensing.</text>
</comment>
<dbReference type="InterPro" id="IPR045865">
    <property type="entry name" value="ACT-like_dom_sf"/>
</dbReference>
<sequence>MPDLGSLPDLPRAERVRLLDAWLGSLLAGAVAGTPPPRQSRGGTAPRTGTDGVALVAVGSLGRREPPPHGDLDLVLVHDGRPEVAALADAVWYPIWDAGVRLDHSVRSVSEAVSVASTDVKAGLGLLDARLVAGDAGLAASLRTATLASWRQSASRLLPELRDLRRGRARQVGELAFLLEPDLKEAYGGLREGQVLRAVAAAQLVDEPSAEVEAAYAFLLDVRDELRRRSGRPTDVLVRQEQRPVAAALGLVTDGAADEDLLLREVSLAGRRLAFVADDTWRRVEAALVRRPRARYRRVRREPLAEGVVRQGDEVVLARDARPAADPGLVLRGAAAAARADLLLSPYTLKVLAVHSPPVPEPWPAEVRWSFLRLLASGRSAVPVLEQLDQEGLLSRLLPEWDRVRSLPQRHPWHRFTVDRHLVEAAAAAAELTRDVDRPDLLLVAALLHDVGKGWPGDHSVVGAPIAAGMAERMGFAPADVEVLGTLVRHHLLLPDTATRRDIDDPATIERVADTIGRDVQVLQLLHALAQADGAATSASAWSPWKAHLVAHLVARVQAHLGGTPVAEPDPVLHPTEPSVTQAAEDGTVTVGVEDVADGQQVTIGAPDAPGLFSRLAGVLALNQLDVRAAKVNVAGHRTTAVFAVRPRFGRAPQPTILADAVRAALEGTLPLAERLRQREADYRQDAARSAPPRISWHDSEVSGEATSIVEVRAGDRAGLLYRLTAALAAEGLDVTSARIETLGADAADYFYVCNHAGCPIDAEQRARVEAALGAASRGAAPEPAHSGRSDSPD</sequence>
<dbReference type="Gene3D" id="1.10.3090.10">
    <property type="entry name" value="cca-adding enzyme, domain 2"/>
    <property type="match status" value="1"/>
</dbReference>
<dbReference type="GO" id="GO:0008081">
    <property type="term" value="F:phosphoric diester hydrolase activity"/>
    <property type="evidence" value="ECO:0007669"/>
    <property type="project" value="UniProtKB-UniRule"/>
</dbReference>
<dbReference type="EMBL" id="JAAGWE010000024">
    <property type="protein sequence ID" value="NEM07229.1"/>
    <property type="molecule type" value="Genomic_DNA"/>
</dbReference>
<keyword evidence="3" id="KW-0677">Repeat</keyword>
<evidence type="ECO:0000259" key="10">
    <source>
        <dbReference type="PROSITE" id="PS51831"/>
    </source>
</evidence>
<feature type="compositionally biased region" description="Low complexity" evidence="8">
    <location>
        <begin position="772"/>
        <end position="781"/>
    </location>
</feature>
<dbReference type="InterPro" id="IPR002912">
    <property type="entry name" value="ACT_dom"/>
</dbReference>
<dbReference type="InterPro" id="IPR010043">
    <property type="entry name" value="UTase/UR"/>
</dbReference>
<dbReference type="SUPFAM" id="SSF81301">
    <property type="entry name" value="Nucleotidyltransferase"/>
    <property type="match status" value="1"/>
</dbReference>
<proteinExistence type="inferred from homology"/>
<dbReference type="InterPro" id="IPR003607">
    <property type="entry name" value="HD/PDEase_dom"/>
</dbReference>
<dbReference type="PIRSF" id="PIRSF006288">
    <property type="entry name" value="PII_uridyltransf"/>
    <property type="match status" value="1"/>
</dbReference>
<dbReference type="GO" id="GO:0008773">
    <property type="term" value="F:[protein-PII] uridylyltransferase activity"/>
    <property type="evidence" value="ECO:0007669"/>
    <property type="project" value="UniProtKB-UniRule"/>
</dbReference>
<comment type="function">
    <text evidence="7">Modifies, by uridylylation and deuridylylation, the PII regulatory proteins (GlnB and homologs), in response to the nitrogen status of the cell that GlnD senses through the glutamine level. Under low glutamine levels, catalyzes the conversion of the PII proteins and UTP to PII-UMP and PPi, while under higher glutamine levels, GlnD hydrolyzes PII-UMP to PII and UMP (deuridylylation). Thus, controls uridylylation state and activity of the PII proteins, and plays an important role in the regulation of nitrogen metabolism.</text>
</comment>
<keyword evidence="5 7" id="KW-0460">Magnesium</keyword>
<evidence type="ECO:0000256" key="6">
    <source>
        <dbReference type="ARBA" id="ARBA00023268"/>
    </source>
</evidence>
<dbReference type="PROSITE" id="PS51831">
    <property type="entry name" value="HD"/>
    <property type="match status" value="1"/>
</dbReference>
<dbReference type="EC" id="2.7.7.59" evidence="7"/>
<feature type="domain" description="ACT" evidence="9">
    <location>
        <begin position="601"/>
        <end position="681"/>
    </location>
</feature>
<dbReference type="CDD" id="cd05401">
    <property type="entry name" value="NT_GlnE_GlnD_like"/>
    <property type="match status" value="1"/>
</dbReference>
<accession>A0A6P0GIX6</accession>
<dbReference type="PANTHER" id="PTHR47320">
    <property type="entry name" value="BIFUNCTIONAL URIDYLYLTRANSFERASE/URIDYLYL-REMOVING ENZYME"/>
    <property type="match status" value="1"/>
</dbReference>
<dbReference type="CDD" id="cd00077">
    <property type="entry name" value="HDc"/>
    <property type="match status" value="1"/>
</dbReference>
<dbReference type="GO" id="GO:0006808">
    <property type="term" value="P:regulation of nitrogen utilization"/>
    <property type="evidence" value="ECO:0007669"/>
    <property type="project" value="UniProtKB-UniRule"/>
</dbReference>
<dbReference type="Pfam" id="PF08335">
    <property type="entry name" value="GlnD_UR_UTase"/>
    <property type="match status" value="1"/>
</dbReference>
<dbReference type="CDD" id="cd04899">
    <property type="entry name" value="ACT_ACR-UUR-like_2"/>
    <property type="match status" value="1"/>
</dbReference>
<keyword evidence="6 7" id="KW-0511">Multifunctional enzyme</keyword>
<dbReference type="SUPFAM" id="SSF109604">
    <property type="entry name" value="HD-domain/PDEase-like"/>
    <property type="match status" value="1"/>
</dbReference>
<reference evidence="11 12" key="1">
    <citation type="submission" date="2019-12" db="EMBL/GenBank/DDBJ databases">
        <title>WGS of CPCC 203550 I12A-02606.</title>
        <authorList>
            <person name="Jiang Z."/>
        </authorList>
    </citation>
    <scope>NUCLEOTIDE SEQUENCE [LARGE SCALE GENOMIC DNA]</scope>
    <source>
        <strain evidence="11 12">I12A-02606</strain>
    </source>
</reference>
<feature type="region of interest" description="Uridylyltransferase" evidence="7">
    <location>
        <begin position="1"/>
        <end position="303"/>
    </location>
</feature>
<keyword evidence="1 7" id="KW-0808">Transferase</keyword>
<dbReference type="AlphaFoldDB" id="A0A6P0GIX6"/>
<feature type="domain" description="ACT" evidence="9">
    <location>
        <begin position="709"/>
        <end position="793"/>
    </location>
</feature>
<evidence type="ECO:0000313" key="11">
    <source>
        <dbReference type="EMBL" id="NEM07229.1"/>
    </source>
</evidence>
<evidence type="ECO:0000256" key="8">
    <source>
        <dbReference type="SAM" id="MobiDB-lite"/>
    </source>
</evidence>
<evidence type="ECO:0000256" key="2">
    <source>
        <dbReference type="ARBA" id="ARBA00022695"/>
    </source>
</evidence>
<protein>
    <recommendedName>
        <fullName evidence="7">Bifunctional uridylyltransferase/uridylyl-removing enzyme</fullName>
        <shortName evidence="7">UTase/UR</shortName>
    </recommendedName>
    <alternativeName>
        <fullName evidence="7">Bifunctional [protein-PII] modification enzyme</fullName>
    </alternativeName>
    <alternativeName>
        <fullName evidence="7">Bifunctional nitrogen sensor protein</fullName>
    </alternativeName>
    <domain>
        <recommendedName>
            <fullName evidence="7">[Protein-PII] uridylyltransferase</fullName>
            <shortName evidence="7">PII uridylyltransferase</shortName>
            <shortName evidence="7">UTase</shortName>
            <ecNumber evidence="7">2.7.7.59</ecNumber>
        </recommendedName>
    </domain>
    <domain>
        <recommendedName>
            <fullName evidence="7">[Protein-PII]-UMP uridylyl-removing enzyme</fullName>
            <shortName evidence="7">UR</shortName>
            <ecNumber evidence="7">3.1.4.-</ecNumber>
        </recommendedName>
    </domain>
</protein>
<evidence type="ECO:0000256" key="5">
    <source>
        <dbReference type="ARBA" id="ARBA00022842"/>
    </source>
</evidence>
<dbReference type="HAMAP" id="MF_00277">
    <property type="entry name" value="PII_uridylyl_transf"/>
    <property type="match status" value="1"/>
</dbReference>
<dbReference type="NCBIfam" id="NF002895">
    <property type="entry name" value="PRK03381.1"/>
    <property type="match status" value="1"/>
</dbReference>
<feature type="region of interest" description="Disordered" evidence="8">
    <location>
        <begin position="772"/>
        <end position="794"/>
    </location>
</feature>
<dbReference type="EC" id="3.1.4.-" evidence="7"/>
<comment type="catalytic activity">
    <reaction evidence="7">
        <text>[protein-PII]-L-tyrosine + UTP = [protein-PII]-uridylyl-L-tyrosine + diphosphate</text>
        <dbReference type="Rhea" id="RHEA:13673"/>
        <dbReference type="Rhea" id="RHEA-COMP:12147"/>
        <dbReference type="Rhea" id="RHEA-COMP:12148"/>
        <dbReference type="ChEBI" id="CHEBI:33019"/>
        <dbReference type="ChEBI" id="CHEBI:46398"/>
        <dbReference type="ChEBI" id="CHEBI:46858"/>
        <dbReference type="ChEBI" id="CHEBI:90602"/>
        <dbReference type="EC" id="2.7.7.59"/>
    </reaction>
</comment>
<dbReference type="Pfam" id="PF01966">
    <property type="entry name" value="HD"/>
    <property type="match status" value="1"/>
</dbReference>
<evidence type="ECO:0000256" key="1">
    <source>
        <dbReference type="ARBA" id="ARBA00022679"/>
    </source>
</evidence>
<keyword evidence="4 7" id="KW-0378">Hydrolase</keyword>
<name>A0A6P0GIX6_9ACTN</name>
<comment type="cofactor">
    <cofactor evidence="7">
        <name>Mg(2+)</name>
        <dbReference type="ChEBI" id="CHEBI:18420"/>
    </cofactor>
</comment>
<comment type="similarity">
    <text evidence="7">Belongs to the GlnD family.</text>
</comment>
<dbReference type="PROSITE" id="PS51671">
    <property type="entry name" value="ACT"/>
    <property type="match status" value="2"/>
</dbReference>
<dbReference type="PANTHER" id="PTHR47320:SF1">
    <property type="entry name" value="BIFUNCTIONAL URIDYLYLTRANSFERASE_URIDYLYL-REMOVING ENZYME"/>
    <property type="match status" value="1"/>
</dbReference>
<dbReference type="InterPro" id="IPR013546">
    <property type="entry name" value="PII_UdlTrfase/GS_AdlTrfase"/>
</dbReference>
<dbReference type="SUPFAM" id="SSF55021">
    <property type="entry name" value="ACT-like"/>
    <property type="match status" value="1"/>
</dbReference>
<organism evidence="11 12">
    <name type="scientific">Geodermatophilus normandii</name>
    <dbReference type="NCBI Taxonomy" id="1137989"/>
    <lineage>
        <taxon>Bacteria</taxon>
        <taxon>Bacillati</taxon>
        <taxon>Actinomycetota</taxon>
        <taxon>Actinomycetes</taxon>
        <taxon>Geodermatophilales</taxon>
        <taxon>Geodermatophilaceae</taxon>
        <taxon>Geodermatophilus</taxon>
    </lineage>
</organism>
<gene>
    <name evidence="7" type="primary">glnD</name>
    <name evidence="11" type="ORF">GCU54_14585</name>
</gene>
<evidence type="ECO:0000256" key="4">
    <source>
        <dbReference type="ARBA" id="ARBA00022801"/>
    </source>
</evidence>
<comment type="caution">
    <text evidence="7">Lacks conserved residue(s) required for the propagation of feature annotation.</text>
</comment>
<comment type="caution">
    <text evidence="11">The sequence shown here is derived from an EMBL/GenBank/DDBJ whole genome shotgun (WGS) entry which is preliminary data.</text>
</comment>
<evidence type="ECO:0000256" key="7">
    <source>
        <dbReference type="HAMAP-Rule" id="MF_00277"/>
    </source>
</evidence>
<feature type="domain" description="HD" evidence="10">
    <location>
        <begin position="418"/>
        <end position="519"/>
    </location>
</feature>
<evidence type="ECO:0000259" key="9">
    <source>
        <dbReference type="PROSITE" id="PS51671"/>
    </source>
</evidence>
<dbReference type="InterPro" id="IPR043519">
    <property type="entry name" value="NT_sf"/>
</dbReference>
<evidence type="ECO:0000256" key="3">
    <source>
        <dbReference type="ARBA" id="ARBA00022737"/>
    </source>
</evidence>
<evidence type="ECO:0000313" key="12">
    <source>
        <dbReference type="Proteomes" id="UP000471126"/>
    </source>
</evidence>
<dbReference type="InterPro" id="IPR006674">
    <property type="entry name" value="HD_domain"/>
</dbReference>
<comment type="catalytic activity">
    <reaction evidence="7">
        <text>[protein-PII]-uridylyl-L-tyrosine + H2O = [protein-PII]-L-tyrosine + UMP + H(+)</text>
        <dbReference type="Rhea" id="RHEA:48600"/>
        <dbReference type="Rhea" id="RHEA-COMP:12147"/>
        <dbReference type="Rhea" id="RHEA-COMP:12148"/>
        <dbReference type="ChEBI" id="CHEBI:15377"/>
        <dbReference type="ChEBI" id="CHEBI:15378"/>
        <dbReference type="ChEBI" id="CHEBI:46858"/>
        <dbReference type="ChEBI" id="CHEBI:57865"/>
        <dbReference type="ChEBI" id="CHEBI:90602"/>
    </reaction>
</comment>